<accession>A0A915IMP7</accession>
<keyword evidence="4" id="KW-0808">Transferase</keyword>
<feature type="compositionally biased region" description="Polar residues" evidence="7">
    <location>
        <begin position="167"/>
        <end position="190"/>
    </location>
</feature>
<dbReference type="GO" id="GO:1990817">
    <property type="term" value="F:poly(A) RNA polymerase activity"/>
    <property type="evidence" value="ECO:0007669"/>
    <property type="project" value="UniProtKB-EC"/>
</dbReference>
<evidence type="ECO:0000313" key="10">
    <source>
        <dbReference type="Proteomes" id="UP000887565"/>
    </source>
</evidence>
<dbReference type="GO" id="GO:0003729">
    <property type="term" value="F:mRNA binding"/>
    <property type="evidence" value="ECO:0007669"/>
    <property type="project" value="TreeGrafter"/>
</dbReference>
<dbReference type="FunFam" id="3.30.460.10:FF:000006">
    <property type="entry name" value="non-canonical poly(A) RNA polymerase PAPD5"/>
    <property type="match status" value="1"/>
</dbReference>
<evidence type="ECO:0000259" key="8">
    <source>
        <dbReference type="Pfam" id="PF03828"/>
    </source>
</evidence>
<dbReference type="PANTHER" id="PTHR23092">
    <property type="entry name" value="POLY(A) RNA POLYMERASE"/>
    <property type="match status" value="1"/>
</dbReference>
<dbReference type="GO" id="GO:0046872">
    <property type="term" value="F:metal ion binding"/>
    <property type="evidence" value="ECO:0007669"/>
    <property type="project" value="UniProtKB-KW"/>
</dbReference>
<dbReference type="EC" id="2.7.7.19" evidence="3"/>
<dbReference type="Gene3D" id="1.10.1410.10">
    <property type="match status" value="1"/>
</dbReference>
<proteinExistence type="inferred from homology"/>
<feature type="domain" description="PAP-associated" evidence="8">
    <location>
        <begin position="498"/>
        <end position="558"/>
    </location>
</feature>
<evidence type="ECO:0000256" key="5">
    <source>
        <dbReference type="ARBA" id="ARBA00022723"/>
    </source>
</evidence>
<evidence type="ECO:0000256" key="7">
    <source>
        <dbReference type="SAM" id="MobiDB-lite"/>
    </source>
</evidence>
<reference evidence="11" key="1">
    <citation type="submission" date="2022-11" db="UniProtKB">
        <authorList>
            <consortium name="WormBaseParasite"/>
        </authorList>
    </citation>
    <scope>IDENTIFICATION</scope>
</reference>
<feature type="region of interest" description="Disordered" evidence="7">
    <location>
        <begin position="161"/>
        <end position="222"/>
    </location>
</feature>
<keyword evidence="6" id="KW-0460">Magnesium</keyword>
<comment type="similarity">
    <text evidence="2">Belongs to the DNA polymerase type-B-like family.</text>
</comment>
<evidence type="ECO:0000256" key="6">
    <source>
        <dbReference type="ARBA" id="ARBA00022842"/>
    </source>
</evidence>
<evidence type="ECO:0000313" key="11">
    <source>
        <dbReference type="WBParaSite" id="nRc.2.0.1.t15447-RA"/>
    </source>
</evidence>
<evidence type="ECO:0000256" key="2">
    <source>
        <dbReference type="ARBA" id="ARBA00008593"/>
    </source>
</evidence>
<dbReference type="PANTHER" id="PTHR23092:SF15">
    <property type="entry name" value="INACTIVE NON-CANONICAL POLY(A) RNA POLYMERASE PROTEIN TRF4-2-RELATED"/>
    <property type="match status" value="1"/>
</dbReference>
<dbReference type="InterPro" id="IPR043519">
    <property type="entry name" value="NT_sf"/>
</dbReference>
<comment type="cofactor">
    <cofactor evidence="1">
        <name>Mn(2+)</name>
        <dbReference type="ChEBI" id="CHEBI:29035"/>
    </cofactor>
</comment>
<feature type="compositionally biased region" description="Polar residues" evidence="7">
    <location>
        <begin position="203"/>
        <end position="220"/>
    </location>
</feature>
<protein>
    <recommendedName>
        <fullName evidence="3">polynucleotide adenylyltransferase</fullName>
        <ecNumber evidence="3">2.7.7.19</ecNumber>
    </recommendedName>
</protein>
<dbReference type="GO" id="GO:0031499">
    <property type="term" value="C:TRAMP complex"/>
    <property type="evidence" value="ECO:0007669"/>
    <property type="project" value="TreeGrafter"/>
</dbReference>
<evidence type="ECO:0000256" key="1">
    <source>
        <dbReference type="ARBA" id="ARBA00001936"/>
    </source>
</evidence>
<evidence type="ECO:0000256" key="4">
    <source>
        <dbReference type="ARBA" id="ARBA00022679"/>
    </source>
</evidence>
<keyword evidence="10" id="KW-1185">Reference proteome</keyword>
<dbReference type="SUPFAM" id="SSF81301">
    <property type="entry name" value="Nucleotidyltransferase"/>
    <property type="match status" value="1"/>
</dbReference>
<dbReference type="CDD" id="cd05402">
    <property type="entry name" value="NT_PAP_TUTase"/>
    <property type="match status" value="1"/>
</dbReference>
<dbReference type="GO" id="GO:0005730">
    <property type="term" value="C:nucleolus"/>
    <property type="evidence" value="ECO:0007669"/>
    <property type="project" value="TreeGrafter"/>
</dbReference>
<dbReference type="Gene3D" id="3.30.460.10">
    <property type="entry name" value="Beta Polymerase, domain 2"/>
    <property type="match status" value="1"/>
</dbReference>
<dbReference type="Pfam" id="PF03828">
    <property type="entry name" value="PAP_assoc"/>
    <property type="match status" value="1"/>
</dbReference>
<dbReference type="SUPFAM" id="SSF81631">
    <property type="entry name" value="PAP/OAS1 substrate-binding domain"/>
    <property type="match status" value="1"/>
</dbReference>
<dbReference type="WBParaSite" id="nRc.2.0.1.t15447-RA">
    <property type="protein sequence ID" value="nRc.2.0.1.t15447-RA"/>
    <property type="gene ID" value="nRc.2.0.1.g15447"/>
</dbReference>
<name>A0A915IMP7_ROMCU</name>
<feature type="compositionally biased region" description="Low complexity" evidence="7">
    <location>
        <begin position="700"/>
        <end position="714"/>
    </location>
</feature>
<dbReference type="InterPro" id="IPR045862">
    <property type="entry name" value="Trf4-like"/>
</dbReference>
<keyword evidence="5" id="KW-0479">Metal-binding</keyword>
<evidence type="ECO:0000256" key="3">
    <source>
        <dbReference type="ARBA" id="ARBA00012388"/>
    </source>
</evidence>
<dbReference type="Proteomes" id="UP000887565">
    <property type="component" value="Unplaced"/>
</dbReference>
<evidence type="ECO:0000259" key="9">
    <source>
        <dbReference type="Pfam" id="PF22600"/>
    </source>
</evidence>
<dbReference type="InterPro" id="IPR002058">
    <property type="entry name" value="PAP_assoc"/>
</dbReference>
<dbReference type="GO" id="GO:0043634">
    <property type="term" value="P:polyadenylation-dependent ncRNA catabolic process"/>
    <property type="evidence" value="ECO:0007669"/>
    <property type="project" value="TreeGrafter"/>
</dbReference>
<dbReference type="GO" id="GO:0031123">
    <property type="term" value="P:RNA 3'-end processing"/>
    <property type="evidence" value="ECO:0007669"/>
    <property type="project" value="TreeGrafter"/>
</dbReference>
<dbReference type="AlphaFoldDB" id="A0A915IMP7"/>
<sequence length="714" mass="78755">FQPEQRGPALETWSRIWDRIGQSKDFLPPVSSYANLQQSQSQQQLFVANTPVSTVSRQYVTETAVGLQAPLTPIFCVATTTPTSDANAGLSATPVSSMKDGDFSINLEKSSAIAVTDKSCQNVDAGFDILTGNGNSTKPKTILPNSPALVVQKMMSTTDLNKKLPISNPSPNFIPLTSSNNKKCSNKAGQNSDKSNDRSSDNQKCTNSDTCQGTSSLGVPTTTTATTSFAQNFERKLISPSASAPVLSTEAANLESDSLNSAASSKRKRDNRASTYDFNSLHYDYTKEFGGTPWKAKDKSYSMGLRGLHEEVVDFCNYMKPTVEEQAVRLDAFNRVKGVILALWPNAIVDFFGSFRTGLYLPTSDIDVVVIGNWETLPLWTLEKALKTNDVADASTIKVLDKASVPIIKLTDKKTDIRIDVSFNMNNGVKSAKLINDFLKLYPPLTPLVYVLKQFLLQRNLNEVFTGGISSYCLILMAISYLQHHPSKMTSLNGTELNLGVLLIEFFELYARHFNYAQVGIRIRDGGAYVPKSEIQQGMTDGQQPSMLCIEDPLQPDNDIGRSSYGIIRVRQAFEYAYIQMAKILNPPTRFLIREDGSYLARIIRVTDEVVKYRLDLRDKFYSLKLVSNAMLNRRHLPPVTYASVASKTKNEKISKRNYDNQNACSHCSTPCTSELSSDTDSEDSVQSAASRSSDHSKRSCSSVSSSVSCQLVT</sequence>
<dbReference type="InterPro" id="IPR054708">
    <property type="entry name" value="MTPAP-like_central"/>
</dbReference>
<feature type="region of interest" description="Disordered" evidence="7">
    <location>
        <begin position="675"/>
        <end position="714"/>
    </location>
</feature>
<feature type="domain" description="Poly(A) RNA polymerase mitochondrial-like central palm" evidence="9">
    <location>
        <begin position="308"/>
        <end position="436"/>
    </location>
</feature>
<organism evidence="10 11">
    <name type="scientific">Romanomermis culicivorax</name>
    <name type="common">Nematode worm</name>
    <dbReference type="NCBI Taxonomy" id="13658"/>
    <lineage>
        <taxon>Eukaryota</taxon>
        <taxon>Metazoa</taxon>
        <taxon>Ecdysozoa</taxon>
        <taxon>Nematoda</taxon>
        <taxon>Enoplea</taxon>
        <taxon>Dorylaimia</taxon>
        <taxon>Mermithida</taxon>
        <taxon>Mermithoidea</taxon>
        <taxon>Mermithidae</taxon>
        <taxon>Romanomermis</taxon>
    </lineage>
</organism>
<dbReference type="Pfam" id="PF22600">
    <property type="entry name" value="MTPAP-like_central"/>
    <property type="match status" value="1"/>
</dbReference>
<dbReference type="FunFam" id="1.10.1410.10:FF:000003">
    <property type="entry name" value="non-canonical poly(A) RNA polymerase PAPD7"/>
    <property type="match status" value="1"/>
</dbReference>